<evidence type="ECO:0000256" key="3">
    <source>
        <dbReference type="ARBA" id="ARBA00022553"/>
    </source>
</evidence>
<dbReference type="KEGG" id="asd:AS9A_4485"/>
<dbReference type="Proteomes" id="UP000009235">
    <property type="component" value="Chromosome"/>
</dbReference>
<keyword evidence="8 9" id="KW-0804">Transcription</keyword>
<dbReference type="STRING" id="443218.AS9A_4485"/>
<organism evidence="12 13">
    <name type="scientific">Hoyosella subflava (strain DSM 45089 / JCM 17490 / NBRC 109087 / DQS3-9A1)</name>
    <name type="common">Amycolicicoccus subflavus</name>
    <dbReference type="NCBI Taxonomy" id="443218"/>
    <lineage>
        <taxon>Bacteria</taxon>
        <taxon>Bacillati</taxon>
        <taxon>Actinomycetota</taxon>
        <taxon>Actinomycetes</taxon>
        <taxon>Mycobacteriales</taxon>
        <taxon>Hoyosellaceae</taxon>
        <taxon>Hoyosella</taxon>
    </lineage>
</organism>
<name>F6ENR0_HOYSD</name>
<dbReference type="InterPro" id="IPR051271">
    <property type="entry name" value="2C-system_Tx_regulators"/>
</dbReference>
<evidence type="ECO:0000259" key="11">
    <source>
        <dbReference type="PROSITE" id="PS50110"/>
    </source>
</evidence>
<reference evidence="12 13" key="1">
    <citation type="journal article" date="2011" name="J. Bacteriol.">
        <title>Complete genome sequence of Amycolicicoccus subflavus DQS3-9A1T, an actinomycete isolated from crude oil-polluted soil.</title>
        <authorList>
            <person name="Cai M."/>
            <person name="Chen W.M."/>
            <person name="Nie Y."/>
            <person name="Chi C.Q."/>
            <person name="Wang Y.N."/>
            <person name="Tang Y.Q."/>
            <person name="Li G.Y."/>
            <person name="Wu X.L."/>
        </authorList>
    </citation>
    <scope>NUCLEOTIDE SEQUENCE [LARGE SCALE GENOMIC DNA]</scope>
    <source>
        <strain evidence="13">DSM 45089 / DQS3-9A1</strain>
    </source>
</reference>
<dbReference type="PANTHER" id="PTHR45526">
    <property type="entry name" value="TRANSCRIPTIONAL REGULATORY PROTEIN DPIA"/>
    <property type="match status" value="1"/>
</dbReference>
<dbReference type="SUPFAM" id="SSF52172">
    <property type="entry name" value="CheY-like"/>
    <property type="match status" value="1"/>
</dbReference>
<keyword evidence="3 10" id="KW-0597">Phosphoprotein</keyword>
<evidence type="ECO:0000256" key="9">
    <source>
        <dbReference type="PIRNR" id="PIRNR006171"/>
    </source>
</evidence>
<dbReference type="HOGENOM" id="CLU_000445_39_1_11"/>
<dbReference type="InterPro" id="IPR011006">
    <property type="entry name" value="CheY-like_superfamily"/>
</dbReference>
<dbReference type="RefSeq" id="WP_013809265.1">
    <property type="nucleotide sequence ID" value="NC_015564.1"/>
</dbReference>
<gene>
    <name evidence="12" type="ordered locus">AS9A_4485</name>
</gene>
<dbReference type="EMBL" id="CP002786">
    <property type="protein sequence ID" value="AEF42917.1"/>
    <property type="molecule type" value="Genomic_DNA"/>
</dbReference>
<comment type="subcellular location">
    <subcellularLocation>
        <location evidence="1 9">Cytoplasm</location>
    </subcellularLocation>
</comment>
<dbReference type="PIRSF" id="PIRSF006171">
    <property type="entry name" value="RR_citrat_malat"/>
    <property type="match status" value="1"/>
</dbReference>
<protein>
    <recommendedName>
        <fullName evidence="9">Transcriptional regulatory protein</fullName>
    </recommendedName>
</protein>
<evidence type="ECO:0000256" key="5">
    <source>
        <dbReference type="ARBA" id="ARBA00023015"/>
    </source>
</evidence>
<evidence type="ECO:0000256" key="6">
    <source>
        <dbReference type="ARBA" id="ARBA00023125"/>
    </source>
</evidence>
<keyword evidence="6 9" id="KW-0238">DNA-binding</keyword>
<evidence type="ECO:0000256" key="7">
    <source>
        <dbReference type="ARBA" id="ARBA00023159"/>
    </source>
</evidence>
<evidence type="ECO:0000313" key="13">
    <source>
        <dbReference type="Proteomes" id="UP000009235"/>
    </source>
</evidence>
<dbReference type="PANTHER" id="PTHR45526:SF1">
    <property type="entry name" value="TRANSCRIPTIONAL REGULATORY PROTEIN DCUR-RELATED"/>
    <property type="match status" value="1"/>
</dbReference>
<dbReference type="OrthoDB" id="7187989at2"/>
<dbReference type="CDD" id="cd19925">
    <property type="entry name" value="REC_citrate_TCS"/>
    <property type="match status" value="1"/>
</dbReference>
<dbReference type="InterPro" id="IPR001789">
    <property type="entry name" value="Sig_transdc_resp-reg_receiver"/>
</dbReference>
<dbReference type="InterPro" id="IPR024187">
    <property type="entry name" value="Sig_transdc_resp-reg_cit/mal"/>
</dbReference>
<evidence type="ECO:0000313" key="12">
    <source>
        <dbReference type="EMBL" id="AEF42917.1"/>
    </source>
</evidence>
<dbReference type="Gene3D" id="3.40.50.2300">
    <property type="match status" value="1"/>
</dbReference>
<feature type="domain" description="Response regulatory" evidence="11">
    <location>
        <begin position="3"/>
        <end position="119"/>
    </location>
</feature>
<dbReference type="GO" id="GO:0003677">
    <property type="term" value="F:DNA binding"/>
    <property type="evidence" value="ECO:0007669"/>
    <property type="project" value="UniProtKB-KW"/>
</dbReference>
<keyword evidence="2 9" id="KW-0963">Cytoplasm</keyword>
<dbReference type="eggNOG" id="COG4565">
    <property type="taxonomic scope" value="Bacteria"/>
</dbReference>
<evidence type="ECO:0000256" key="4">
    <source>
        <dbReference type="ARBA" id="ARBA00023012"/>
    </source>
</evidence>
<sequence length="225" mass="25070">MIRVLVVDDDFMVARVHRGMVERVPGFTVVGVAHTGTAALTIVNELTPDLVLLDVYMPDLSGIDVLRRLRNSDNPVDVLIITAARDAETIRTALRGGVAHYIIKPFEWSTLRERLLHYQQQRNELQHIDTADIADQSDIDRVFGAPTTPEIMPKGMSVQTAELVRDALHSADDDLSATECAASTGLSRVSARRYLEYFAESGTAEVRLRYGTAGRPERRYHWIGA</sequence>
<dbReference type="SMART" id="SM00448">
    <property type="entry name" value="REC"/>
    <property type="match status" value="1"/>
</dbReference>
<dbReference type="AlphaFoldDB" id="F6ENR0"/>
<accession>F6ENR0</accession>
<proteinExistence type="predicted"/>
<evidence type="ECO:0000256" key="8">
    <source>
        <dbReference type="ARBA" id="ARBA00023163"/>
    </source>
</evidence>
<keyword evidence="4 9" id="KW-0902">Two-component regulatory system</keyword>
<dbReference type="GO" id="GO:0005737">
    <property type="term" value="C:cytoplasm"/>
    <property type="evidence" value="ECO:0007669"/>
    <property type="project" value="UniProtKB-SubCell"/>
</dbReference>
<dbReference type="GO" id="GO:0003700">
    <property type="term" value="F:DNA-binding transcription factor activity"/>
    <property type="evidence" value="ECO:0007669"/>
    <property type="project" value="InterPro"/>
</dbReference>
<evidence type="ECO:0000256" key="10">
    <source>
        <dbReference type="PROSITE-ProRule" id="PRU00169"/>
    </source>
</evidence>
<keyword evidence="5 9" id="KW-0805">Transcription regulation</keyword>
<dbReference type="Pfam" id="PF00072">
    <property type="entry name" value="Response_reg"/>
    <property type="match status" value="1"/>
</dbReference>
<evidence type="ECO:0000256" key="1">
    <source>
        <dbReference type="ARBA" id="ARBA00004496"/>
    </source>
</evidence>
<feature type="modified residue" description="4-aspartylphosphate" evidence="10">
    <location>
        <position position="54"/>
    </location>
</feature>
<dbReference type="GO" id="GO:0000156">
    <property type="term" value="F:phosphorelay response regulator activity"/>
    <property type="evidence" value="ECO:0007669"/>
    <property type="project" value="TreeGrafter"/>
</dbReference>
<keyword evidence="7 9" id="KW-0010">Activator</keyword>
<keyword evidence="13" id="KW-1185">Reference proteome</keyword>
<evidence type="ECO:0000256" key="2">
    <source>
        <dbReference type="ARBA" id="ARBA00022490"/>
    </source>
</evidence>
<dbReference type="PROSITE" id="PS50110">
    <property type="entry name" value="RESPONSE_REGULATORY"/>
    <property type="match status" value="1"/>
</dbReference>